<dbReference type="SUPFAM" id="SSF54593">
    <property type="entry name" value="Glyoxalase/Bleomycin resistance protein/Dihydroxybiphenyl dioxygenase"/>
    <property type="match status" value="1"/>
</dbReference>
<gene>
    <name evidence="2" type="ORF">AT746_01325</name>
</gene>
<evidence type="ECO:0000313" key="3">
    <source>
        <dbReference type="Proteomes" id="UP000068447"/>
    </source>
</evidence>
<proteinExistence type="predicted"/>
<dbReference type="PROSITE" id="PS51819">
    <property type="entry name" value="VOC"/>
    <property type="match status" value="1"/>
</dbReference>
<dbReference type="InterPro" id="IPR004360">
    <property type="entry name" value="Glyas_Fos-R_dOase_dom"/>
</dbReference>
<organism evidence="2 3">
    <name type="scientific">Lacimicrobium alkaliphilum</name>
    <dbReference type="NCBI Taxonomy" id="1526571"/>
    <lineage>
        <taxon>Bacteria</taxon>
        <taxon>Pseudomonadati</taxon>
        <taxon>Pseudomonadota</taxon>
        <taxon>Gammaproteobacteria</taxon>
        <taxon>Alteromonadales</taxon>
        <taxon>Alteromonadaceae</taxon>
        <taxon>Lacimicrobium</taxon>
    </lineage>
</organism>
<dbReference type="OrthoDB" id="2613830at2"/>
<feature type="domain" description="VOC" evidence="1">
    <location>
        <begin position="10"/>
        <end position="139"/>
    </location>
</feature>
<evidence type="ECO:0000259" key="1">
    <source>
        <dbReference type="PROSITE" id="PS51819"/>
    </source>
</evidence>
<reference evidence="2 3" key="1">
    <citation type="submission" date="2015-12" db="EMBL/GenBank/DDBJ databases">
        <title>Complete genome of Lacimicrobium alkaliphilum KCTC 32984.</title>
        <authorList>
            <person name="Kim S.-G."/>
            <person name="Lee Y.-J."/>
        </authorList>
    </citation>
    <scope>NUCLEOTIDE SEQUENCE [LARGE SCALE GENOMIC DNA]</scope>
    <source>
        <strain evidence="2 3">YelD216</strain>
    </source>
</reference>
<accession>A0A0U3BF17</accession>
<dbReference type="KEGG" id="lal:AT746_01325"/>
<dbReference type="InterPro" id="IPR029068">
    <property type="entry name" value="Glyas_Bleomycin-R_OHBP_Dase"/>
</dbReference>
<sequence>MAAKPSSPIQLKHLAMASDDPDKSKAFFENVLGWKVAGVVASRNANGYYMTDGNINLAILKFKNGPAAGKEFPQGYVGLHHVGFQCDDIEQMVASFKANGYEPRHDVNLAQGLGKNPAKDNAEYKMNGPENIMVDISERGWVGTQSYKTL</sequence>
<dbReference type="Pfam" id="PF00903">
    <property type="entry name" value="Glyoxalase"/>
    <property type="match status" value="1"/>
</dbReference>
<protein>
    <submittedName>
        <fullName evidence="2">Bleomycin resistance protein</fullName>
    </submittedName>
</protein>
<name>A0A0U3BF17_9ALTE</name>
<dbReference type="EMBL" id="CP013650">
    <property type="protein sequence ID" value="ALT00262.1"/>
    <property type="molecule type" value="Genomic_DNA"/>
</dbReference>
<dbReference type="InterPro" id="IPR037523">
    <property type="entry name" value="VOC_core"/>
</dbReference>
<keyword evidence="3" id="KW-1185">Reference proteome</keyword>
<dbReference type="Gene3D" id="3.10.180.10">
    <property type="entry name" value="2,3-Dihydroxybiphenyl 1,2-Dioxygenase, domain 1"/>
    <property type="match status" value="1"/>
</dbReference>
<dbReference type="AlphaFoldDB" id="A0A0U3BF17"/>
<dbReference type="Proteomes" id="UP000068447">
    <property type="component" value="Chromosome"/>
</dbReference>
<evidence type="ECO:0000313" key="2">
    <source>
        <dbReference type="EMBL" id="ALT00262.1"/>
    </source>
</evidence>
<dbReference type="STRING" id="1526571.AT746_01325"/>
<dbReference type="RefSeq" id="WP_062483846.1">
    <property type="nucleotide sequence ID" value="NZ_CP013650.1"/>
</dbReference>